<protein>
    <recommendedName>
        <fullName evidence="3">Antitoxin</fullName>
    </recommendedName>
</protein>
<gene>
    <name evidence="2" type="ORF">BECKDK2373B_GA0170837_10616</name>
    <name evidence="1" type="ORF">BECKDK2373C_GA0170839_101941</name>
</gene>
<dbReference type="AlphaFoldDB" id="A0A450S7F5"/>
<evidence type="ECO:0008006" key="3">
    <source>
        <dbReference type="Google" id="ProtNLM"/>
    </source>
</evidence>
<name>A0A450S7F5_9GAMM</name>
<sequence length="93" mass="11136">MDKKVHTGFDAPFLDEEERMLMASIREFEPDPDLDERKAEWRQALRNTVKRKPVTLRLQEQDIRRIKSMAYKKGIPYQTLISSIVHEYAMERI</sequence>
<reference evidence="1" key="1">
    <citation type="submission" date="2019-02" db="EMBL/GenBank/DDBJ databases">
        <authorList>
            <person name="Gruber-Vodicka R. H."/>
            <person name="Seah K. B. B."/>
        </authorList>
    </citation>
    <scope>NUCLEOTIDE SEQUENCE</scope>
    <source>
        <strain evidence="1">BECK_DK161</strain>
        <strain evidence="2">BECK_DK47</strain>
    </source>
</reference>
<accession>A0A450S7F5</accession>
<organism evidence="1">
    <name type="scientific">Candidatus Kentrum sp. DK</name>
    <dbReference type="NCBI Taxonomy" id="2126562"/>
    <lineage>
        <taxon>Bacteria</taxon>
        <taxon>Pseudomonadati</taxon>
        <taxon>Pseudomonadota</taxon>
        <taxon>Gammaproteobacteria</taxon>
        <taxon>Candidatus Kentrum</taxon>
    </lineage>
</organism>
<dbReference type="EMBL" id="CAADEY010000019">
    <property type="protein sequence ID" value="VFJ47840.1"/>
    <property type="molecule type" value="Genomic_DNA"/>
</dbReference>
<evidence type="ECO:0000313" key="1">
    <source>
        <dbReference type="EMBL" id="VFJ47840.1"/>
    </source>
</evidence>
<proteinExistence type="predicted"/>
<dbReference type="EMBL" id="CAADEX010000061">
    <property type="protein sequence ID" value="VFJ56768.1"/>
    <property type="molecule type" value="Genomic_DNA"/>
</dbReference>
<evidence type="ECO:0000313" key="2">
    <source>
        <dbReference type="EMBL" id="VFJ56768.1"/>
    </source>
</evidence>